<accession>A0A6G3XX85</accession>
<dbReference type="AlphaFoldDB" id="A0A6G3XX85"/>
<comment type="caution">
    <text evidence="1">The sequence shown here is derived from an EMBL/GenBank/DDBJ whole genome shotgun (WGS) entry which is preliminary data.</text>
</comment>
<dbReference type="Gene3D" id="3.40.50.300">
    <property type="entry name" value="P-loop containing nucleotide triphosphate hydrolases"/>
    <property type="match status" value="1"/>
</dbReference>
<reference evidence="1" key="1">
    <citation type="submission" date="2020-01" db="EMBL/GenBank/DDBJ databases">
        <title>Insect and environment-associated Actinomycetes.</title>
        <authorList>
            <person name="Currrie C."/>
            <person name="Chevrette M."/>
            <person name="Carlson C."/>
            <person name="Stubbendieck R."/>
            <person name="Wendt-Pienkowski E."/>
        </authorList>
    </citation>
    <scope>NUCLEOTIDE SEQUENCE</scope>
    <source>
        <strain evidence="1">SID7499</strain>
    </source>
</reference>
<gene>
    <name evidence="1" type="ORF">G3M58_90205</name>
</gene>
<evidence type="ECO:0000313" key="1">
    <source>
        <dbReference type="EMBL" id="NEE22429.1"/>
    </source>
</evidence>
<organism evidence="1">
    <name type="scientific">Streptomyces sp. SID7499</name>
    <dbReference type="NCBI Taxonomy" id="2706086"/>
    <lineage>
        <taxon>Bacteria</taxon>
        <taxon>Bacillati</taxon>
        <taxon>Actinomycetota</taxon>
        <taxon>Actinomycetes</taxon>
        <taxon>Kitasatosporales</taxon>
        <taxon>Streptomycetaceae</taxon>
        <taxon>Streptomyces</taxon>
    </lineage>
</organism>
<feature type="non-terminal residue" evidence="1">
    <location>
        <position position="75"/>
    </location>
</feature>
<proteinExistence type="predicted"/>
<protein>
    <submittedName>
        <fullName evidence="1">Uncharacterized protein</fullName>
    </submittedName>
</protein>
<dbReference type="InterPro" id="IPR027417">
    <property type="entry name" value="P-loop_NTPase"/>
</dbReference>
<feature type="non-terminal residue" evidence="1">
    <location>
        <position position="1"/>
    </location>
</feature>
<dbReference type="EMBL" id="JAAGMN010009778">
    <property type="protein sequence ID" value="NEE22429.1"/>
    <property type="molecule type" value="Genomic_DNA"/>
</dbReference>
<name>A0A6G3XX85_9ACTN</name>
<sequence length="75" mass="7958">VLAEQFDALDTLTETVRTHTRARAVLGPASREQIEAVLGAEPHTTPPPEVPPGRGYVRLGAGPVLRLQVPATPDP</sequence>